<comment type="caution">
    <text evidence="1">The sequence shown here is derived from an EMBL/GenBank/DDBJ whole genome shotgun (WGS) entry which is preliminary data.</text>
</comment>
<name>A0ACC6P2F2_9BURK</name>
<gene>
    <name evidence="1" type="ORF">RV045_08090</name>
</gene>
<sequence length="445" mass="46648">MSQPQTAAAARLNSPAKVLGASLVGTAIEFYDYYIYATAAVLVFGPLFFPTASPAAQTLLSLSTFSIAFIARPVGSALFGHYGDRLGRKTTLVASLLVMGLSTFFIGLLPGEGQIGLAAPVLLCLLRFGQGLGLGGEWGGAALVATENAPPGRRGLFGSFPQLGAPIGLLLANGAFFAVSSSMSPEDFMSWGWRIPFLASAVLVMVGLYVRLSLEESPVYRQAEAQGKKVKVPLARVFGQHGGAMLIGTLIMVATYVLFYLMTVFSQKYSVSPAATNAAGIVTGLGINKSLFLEMLMGATLLFGAFTLISGWLSDIIGRRTLLIWTTVAIAIFGFVLLPQLLGQGTPGGVMIFLVLGMTLMGLTFGPMAAILPELFPTEVRYTGASLAYNLASILGASVATLVAVGLNDSYGLKGVGIYLGVCALVTLVALLMARETSRDDLAQR</sequence>
<evidence type="ECO:0000313" key="1">
    <source>
        <dbReference type="EMBL" id="MEJ7138390.1"/>
    </source>
</evidence>
<proteinExistence type="predicted"/>
<reference evidence="1" key="1">
    <citation type="submission" date="2023-10" db="EMBL/GenBank/DDBJ databases">
        <title>Amphibacter perezi, gen. nov., sp. nov. a novel taxa of the family Comamonadaceae, class Betaproteobacteria isolated from the skin microbiota of Pelophylax perezi from different populations.</title>
        <authorList>
            <person name="Costa S."/>
            <person name="Proenca D.N."/>
            <person name="Lopes I."/>
            <person name="Morais P.V."/>
        </authorList>
    </citation>
    <scope>NUCLEOTIDE SEQUENCE</scope>
    <source>
        <strain evidence="1">SL12-8</strain>
    </source>
</reference>
<organism evidence="1 2">
    <name type="scientific">Amphibiibacter pelophylacis</name>
    <dbReference type="NCBI Taxonomy" id="1799477"/>
    <lineage>
        <taxon>Bacteria</taxon>
        <taxon>Pseudomonadati</taxon>
        <taxon>Pseudomonadota</taxon>
        <taxon>Betaproteobacteria</taxon>
        <taxon>Burkholderiales</taxon>
        <taxon>Sphaerotilaceae</taxon>
        <taxon>Amphibiibacter</taxon>
    </lineage>
</organism>
<evidence type="ECO:0000313" key="2">
    <source>
        <dbReference type="Proteomes" id="UP001364695"/>
    </source>
</evidence>
<accession>A0ACC6P2F2</accession>
<dbReference type="Proteomes" id="UP001364695">
    <property type="component" value="Unassembled WGS sequence"/>
</dbReference>
<keyword evidence="2" id="KW-1185">Reference proteome</keyword>
<dbReference type="EMBL" id="JAWDIE010000010">
    <property type="protein sequence ID" value="MEJ7138390.1"/>
    <property type="molecule type" value="Genomic_DNA"/>
</dbReference>
<protein>
    <submittedName>
        <fullName evidence="1">MFS transporter</fullName>
    </submittedName>
</protein>